<accession>A0A7S2TQH9</accession>
<feature type="chain" id="PRO_5031328258" description="VOC domain-containing protein" evidence="1">
    <location>
        <begin position="16"/>
        <end position="366"/>
    </location>
</feature>
<protein>
    <recommendedName>
        <fullName evidence="3">VOC domain-containing protein</fullName>
    </recommendedName>
</protein>
<dbReference type="AlphaFoldDB" id="A0A7S2TQH9"/>
<dbReference type="InterPro" id="IPR029068">
    <property type="entry name" value="Glyas_Bleomycin-R_OHBP_Dase"/>
</dbReference>
<evidence type="ECO:0000256" key="1">
    <source>
        <dbReference type="SAM" id="SignalP"/>
    </source>
</evidence>
<sequence length="366" mass="41373">MLLLAASSLFFIATAELPPLYYRYASFGVENPKAAAQFFSRYTGGEVISREQFLIEPTPNSQTVGVRLPFEGKFSDVYFQNDTSLPAGDMILSSFARKIATTHSMAQDDWDWWQDWHLAFSVDNLDAVALRLMKDNVPFVSRGSLYFTIPRTGLIIQVLGDATVYWKEPFLFCRKTSEELTGKMQPYTLNVTDLSTAPDMPLPEFVPSHQSLAASDAPTNAKWMQTYLNLTFFYPFTKPNESHAYAGGTCADIEWMYAADHFQFHFIQQKVKREGNLRIAAHEEYLNRLHGNLTHVDQYMLFRAALSTPDVGVYAENFAKHGIPTLMSSGDDGVKRLLVTPPNGYTIELFEDASHSPRLAKSVPQW</sequence>
<reference evidence="2" key="1">
    <citation type="submission" date="2021-01" db="EMBL/GenBank/DDBJ databases">
        <authorList>
            <person name="Corre E."/>
            <person name="Pelletier E."/>
            <person name="Niang G."/>
            <person name="Scheremetjew M."/>
            <person name="Finn R."/>
            <person name="Kale V."/>
            <person name="Holt S."/>
            <person name="Cochrane G."/>
            <person name="Meng A."/>
            <person name="Brown T."/>
            <person name="Cohen L."/>
        </authorList>
    </citation>
    <scope>NUCLEOTIDE SEQUENCE</scope>
    <source>
        <strain evidence="2">CCMP622</strain>
    </source>
</reference>
<feature type="signal peptide" evidence="1">
    <location>
        <begin position="1"/>
        <end position="15"/>
    </location>
</feature>
<dbReference type="EMBL" id="HBHP01013862">
    <property type="protein sequence ID" value="CAD9761450.1"/>
    <property type="molecule type" value="Transcribed_RNA"/>
</dbReference>
<name>A0A7S2TQH9_9EUKA</name>
<gene>
    <name evidence="2" type="ORF">LSP00402_LOCUS8677</name>
</gene>
<organism evidence="2">
    <name type="scientific">Lotharella oceanica</name>
    <dbReference type="NCBI Taxonomy" id="641309"/>
    <lineage>
        <taxon>Eukaryota</taxon>
        <taxon>Sar</taxon>
        <taxon>Rhizaria</taxon>
        <taxon>Cercozoa</taxon>
        <taxon>Chlorarachniophyceae</taxon>
        <taxon>Lotharella</taxon>
    </lineage>
</organism>
<evidence type="ECO:0000313" key="2">
    <source>
        <dbReference type="EMBL" id="CAD9761450.1"/>
    </source>
</evidence>
<keyword evidence="1" id="KW-0732">Signal</keyword>
<proteinExistence type="predicted"/>
<dbReference type="Gene3D" id="3.10.180.10">
    <property type="entry name" value="2,3-Dihydroxybiphenyl 1,2-Dioxygenase, domain 1"/>
    <property type="match status" value="2"/>
</dbReference>
<dbReference type="SUPFAM" id="SSF54593">
    <property type="entry name" value="Glyoxalase/Bleomycin resistance protein/Dihydroxybiphenyl dioxygenase"/>
    <property type="match status" value="2"/>
</dbReference>
<evidence type="ECO:0008006" key="3">
    <source>
        <dbReference type="Google" id="ProtNLM"/>
    </source>
</evidence>